<dbReference type="PANTHER" id="PTHR42709">
    <property type="entry name" value="ALKALINE PHOSPHATASE LIKE PROTEIN"/>
    <property type="match status" value="1"/>
</dbReference>
<organism evidence="3 4">
    <name type="scientific">Pseudaminobacter salicylatoxidans</name>
    <dbReference type="NCBI Taxonomy" id="93369"/>
    <lineage>
        <taxon>Bacteria</taxon>
        <taxon>Pseudomonadati</taxon>
        <taxon>Pseudomonadota</taxon>
        <taxon>Alphaproteobacteria</taxon>
        <taxon>Hyphomicrobiales</taxon>
        <taxon>Phyllobacteriaceae</taxon>
        <taxon>Pseudaminobacter</taxon>
    </lineage>
</organism>
<proteinExistence type="predicted"/>
<feature type="transmembrane region" description="Helical" evidence="1">
    <location>
        <begin position="40"/>
        <end position="61"/>
    </location>
</feature>
<keyword evidence="1" id="KW-1133">Transmembrane helix</keyword>
<dbReference type="OrthoDB" id="9814483at2"/>
<dbReference type="RefSeq" id="WP_109611572.1">
    <property type="nucleotide sequence ID" value="NZ_QGGG01000001.1"/>
</dbReference>
<name>A0A316CC13_PSESE</name>
<dbReference type="AlphaFoldDB" id="A0A316CC13"/>
<protein>
    <submittedName>
        <fullName evidence="3">Membrane protein YqaA with SNARE-associated domain</fullName>
    </submittedName>
</protein>
<keyword evidence="4" id="KW-1185">Reference proteome</keyword>
<dbReference type="Proteomes" id="UP000245396">
    <property type="component" value="Unassembled WGS sequence"/>
</dbReference>
<feature type="transmembrane region" description="Helical" evidence="1">
    <location>
        <begin position="94"/>
        <end position="113"/>
    </location>
</feature>
<comment type="caution">
    <text evidence="3">The sequence shown here is derived from an EMBL/GenBank/DDBJ whole genome shotgun (WGS) entry which is preliminary data.</text>
</comment>
<evidence type="ECO:0000256" key="1">
    <source>
        <dbReference type="SAM" id="Phobius"/>
    </source>
</evidence>
<feature type="transmembrane region" description="Helical" evidence="1">
    <location>
        <begin position="119"/>
        <end position="142"/>
    </location>
</feature>
<evidence type="ECO:0000313" key="4">
    <source>
        <dbReference type="Proteomes" id="UP000245396"/>
    </source>
</evidence>
<reference evidence="3 4" key="1">
    <citation type="submission" date="2018-05" db="EMBL/GenBank/DDBJ databases">
        <title>Genomic Encyclopedia of Type Strains, Phase IV (KMG-IV): sequencing the most valuable type-strain genomes for metagenomic binning, comparative biology and taxonomic classification.</title>
        <authorList>
            <person name="Goeker M."/>
        </authorList>
    </citation>
    <scope>NUCLEOTIDE SEQUENCE [LARGE SCALE GENOMIC DNA]</scope>
    <source>
        <strain evidence="3 4">DSM 6986</strain>
    </source>
</reference>
<keyword evidence="1" id="KW-0812">Transmembrane</keyword>
<dbReference type="InterPro" id="IPR051311">
    <property type="entry name" value="DedA_domain"/>
</dbReference>
<feature type="domain" description="VTT" evidence="2">
    <location>
        <begin position="32"/>
        <end position="139"/>
    </location>
</feature>
<accession>A0A316CC13</accession>
<dbReference type="PANTHER" id="PTHR42709:SF4">
    <property type="entry name" value="INNER MEMBRANE PROTEIN YQAA"/>
    <property type="match status" value="1"/>
</dbReference>
<evidence type="ECO:0000313" key="3">
    <source>
        <dbReference type="EMBL" id="PWJ86636.1"/>
    </source>
</evidence>
<gene>
    <name evidence="3" type="ORF">C7441_101517</name>
</gene>
<evidence type="ECO:0000259" key="2">
    <source>
        <dbReference type="Pfam" id="PF09335"/>
    </source>
</evidence>
<dbReference type="EMBL" id="QGGG01000001">
    <property type="protein sequence ID" value="PWJ86636.1"/>
    <property type="molecule type" value="Genomic_DNA"/>
</dbReference>
<dbReference type="InterPro" id="IPR032816">
    <property type="entry name" value="VTT_dom"/>
</dbReference>
<dbReference type="Pfam" id="PF09335">
    <property type="entry name" value="VTT_dom"/>
    <property type="match status" value="1"/>
</dbReference>
<keyword evidence="1" id="KW-0472">Membrane</keyword>
<dbReference type="STRING" id="1192868.GCA_000304395_00567"/>
<sequence>MSELAAYVGLFAASFAAATILPMQSEAALAALIVGGALPIPVLIAVAGLGNVLGSVLNWFIGRGLHGVSGRRWFPVNPAKLGRATRWYRRYGRWSLLLSWVPVVGDPLTLVAGVMREPLWSFVAIVAVAKIARYLVVAGAALSMI</sequence>